<sequence length="61" mass="7206">MGIIPPHNVLQSGRSIWVLTPNENFQQKQLIGPMKFGERFETRISTHVMVVFYGKWRIMIF</sequence>
<proteinExistence type="predicted"/>
<accession>A0A371H2E4</accession>
<protein>
    <submittedName>
        <fullName evidence="1">Uncharacterized protein</fullName>
    </submittedName>
</protein>
<dbReference type="EMBL" id="QJKJ01003760">
    <property type="protein sequence ID" value="RDX96988.1"/>
    <property type="molecule type" value="Genomic_DNA"/>
</dbReference>
<comment type="caution">
    <text evidence="1">The sequence shown here is derived from an EMBL/GenBank/DDBJ whole genome shotgun (WGS) entry which is preliminary data.</text>
</comment>
<dbReference type="Proteomes" id="UP000257109">
    <property type="component" value="Unassembled WGS sequence"/>
</dbReference>
<evidence type="ECO:0000313" key="1">
    <source>
        <dbReference type="EMBL" id="RDX96988.1"/>
    </source>
</evidence>
<name>A0A371H2E4_MUCPR</name>
<evidence type="ECO:0000313" key="2">
    <source>
        <dbReference type="Proteomes" id="UP000257109"/>
    </source>
</evidence>
<feature type="non-terminal residue" evidence="1">
    <location>
        <position position="1"/>
    </location>
</feature>
<keyword evidence="2" id="KW-1185">Reference proteome</keyword>
<organism evidence="1 2">
    <name type="scientific">Mucuna pruriens</name>
    <name type="common">Velvet bean</name>
    <name type="synonym">Dolichos pruriens</name>
    <dbReference type="NCBI Taxonomy" id="157652"/>
    <lineage>
        <taxon>Eukaryota</taxon>
        <taxon>Viridiplantae</taxon>
        <taxon>Streptophyta</taxon>
        <taxon>Embryophyta</taxon>
        <taxon>Tracheophyta</taxon>
        <taxon>Spermatophyta</taxon>
        <taxon>Magnoliopsida</taxon>
        <taxon>eudicotyledons</taxon>
        <taxon>Gunneridae</taxon>
        <taxon>Pentapetalae</taxon>
        <taxon>rosids</taxon>
        <taxon>fabids</taxon>
        <taxon>Fabales</taxon>
        <taxon>Fabaceae</taxon>
        <taxon>Papilionoideae</taxon>
        <taxon>50 kb inversion clade</taxon>
        <taxon>NPAAA clade</taxon>
        <taxon>indigoferoid/millettioid clade</taxon>
        <taxon>Phaseoleae</taxon>
        <taxon>Mucuna</taxon>
    </lineage>
</organism>
<dbReference type="AlphaFoldDB" id="A0A371H2E4"/>
<reference evidence="1" key="1">
    <citation type="submission" date="2018-05" db="EMBL/GenBank/DDBJ databases">
        <title>Draft genome of Mucuna pruriens seed.</title>
        <authorList>
            <person name="Nnadi N.E."/>
            <person name="Vos R."/>
            <person name="Hasami M.H."/>
            <person name="Devisetty U.K."/>
            <person name="Aguiy J.C."/>
        </authorList>
    </citation>
    <scope>NUCLEOTIDE SEQUENCE [LARGE SCALE GENOMIC DNA]</scope>
    <source>
        <strain evidence="1">JCA_2017</strain>
    </source>
</reference>
<gene>
    <name evidence="1" type="ORF">CR513_20301</name>
</gene>